<dbReference type="GO" id="GO:0005096">
    <property type="term" value="F:GTPase activator activity"/>
    <property type="evidence" value="ECO:0007669"/>
    <property type="project" value="InterPro"/>
</dbReference>
<dbReference type="GO" id="GO:0007023">
    <property type="term" value="P:post-chaperonin tubulin folding pathway"/>
    <property type="evidence" value="ECO:0007669"/>
    <property type="project" value="InterPro"/>
</dbReference>
<dbReference type="InterPro" id="IPR011989">
    <property type="entry name" value="ARM-like"/>
</dbReference>
<dbReference type="Gene3D" id="1.25.10.10">
    <property type="entry name" value="Leucine-rich Repeat Variant"/>
    <property type="match status" value="1"/>
</dbReference>
<dbReference type="OrthoDB" id="10253476at2759"/>
<feature type="domain" description="Tubulin-folding cofactor D ARM repeats" evidence="1">
    <location>
        <begin position="129"/>
        <end position="367"/>
    </location>
</feature>
<dbReference type="AlphaFoldDB" id="A0A7D9E3B5"/>
<proteinExistence type="predicted"/>
<dbReference type="GO" id="GO:0070830">
    <property type="term" value="P:bicellular tight junction assembly"/>
    <property type="evidence" value="ECO:0007669"/>
    <property type="project" value="TreeGrafter"/>
</dbReference>
<gene>
    <name evidence="2" type="ORF">PACLA_8A040657</name>
</gene>
<protein>
    <submittedName>
        <fullName evidence="2">Tubulin-specific chaperone D</fullName>
    </submittedName>
</protein>
<dbReference type="GO" id="GO:0016328">
    <property type="term" value="C:lateral plasma membrane"/>
    <property type="evidence" value="ECO:0007669"/>
    <property type="project" value="TreeGrafter"/>
</dbReference>
<dbReference type="GO" id="GO:0048487">
    <property type="term" value="F:beta-tubulin binding"/>
    <property type="evidence" value="ECO:0007669"/>
    <property type="project" value="InterPro"/>
</dbReference>
<dbReference type="PANTHER" id="PTHR12658:SF0">
    <property type="entry name" value="TUBULIN-SPECIFIC CHAPERONE D"/>
    <property type="match status" value="1"/>
</dbReference>
<organism evidence="2 3">
    <name type="scientific">Paramuricea clavata</name>
    <name type="common">Red gorgonian</name>
    <name type="synonym">Violescent sea-whip</name>
    <dbReference type="NCBI Taxonomy" id="317549"/>
    <lineage>
        <taxon>Eukaryota</taxon>
        <taxon>Metazoa</taxon>
        <taxon>Cnidaria</taxon>
        <taxon>Anthozoa</taxon>
        <taxon>Octocorallia</taxon>
        <taxon>Malacalcyonacea</taxon>
        <taxon>Plexauridae</taxon>
        <taxon>Paramuricea</taxon>
    </lineage>
</organism>
<dbReference type="Proteomes" id="UP001152795">
    <property type="component" value="Unassembled WGS sequence"/>
</dbReference>
<accession>A0A7D9E3B5</accession>
<dbReference type="GO" id="GO:0007021">
    <property type="term" value="P:tubulin complex assembly"/>
    <property type="evidence" value="ECO:0007669"/>
    <property type="project" value="InterPro"/>
</dbReference>
<dbReference type="Pfam" id="PF25767">
    <property type="entry name" value="ARM_TBCD_2nd"/>
    <property type="match status" value="1"/>
</dbReference>
<evidence type="ECO:0000313" key="2">
    <source>
        <dbReference type="EMBL" id="CAB3999614.1"/>
    </source>
</evidence>
<evidence type="ECO:0000259" key="1">
    <source>
        <dbReference type="Pfam" id="PF25767"/>
    </source>
</evidence>
<dbReference type="GO" id="GO:0034333">
    <property type="term" value="P:adherens junction assembly"/>
    <property type="evidence" value="ECO:0007669"/>
    <property type="project" value="TreeGrafter"/>
</dbReference>
<dbReference type="InterPro" id="IPR033162">
    <property type="entry name" value="TBCD"/>
</dbReference>
<keyword evidence="3" id="KW-1185">Reference proteome</keyword>
<evidence type="ECO:0000313" key="3">
    <source>
        <dbReference type="Proteomes" id="UP001152795"/>
    </source>
</evidence>
<dbReference type="EMBL" id="CACRXK020003627">
    <property type="protein sequence ID" value="CAB3999614.1"/>
    <property type="molecule type" value="Genomic_DNA"/>
</dbReference>
<dbReference type="GO" id="GO:0000226">
    <property type="term" value="P:microtubule cytoskeleton organization"/>
    <property type="evidence" value="ECO:0007669"/>
    <property type="project" value="TreeGrafter"/>
</dbReference>
<dbReference type="PANTHER" id="PTHR12658">
    <property type="entry name" value="BETA-TUBULIN COFACTOR D"/>
    <property type="match status" value="1"/>
</dbReference>
<dbReference type="SUPFAM" id="SSF48371">
    <property type="entry name" value="ARM repeat"/>
    <property type="match status" value="1"/>
</dbReference>
<dbReference type="InterPro" id="IPR016024">
    <property type="entry name" value="ARM-type_fold"/>
</dbReference>
<sequence length="395" mass="44633">MVPFDMSRFDGDIAQTSDQKPITERILDFAKVYLNVVDKCRDAAALVIAKFVTRPDVKTRYLPEFLTWSLDYLSKIDARTQAGTNKMTGILSTLALLFKHGKRADLITHARTVRETVESCDILTVNNSLLRKLYVKLIQRLGLTFLKPRLAAWRYKRGTRSLSHNLAKSVQEKTITDIQVMENENELDENFDVPEDIEDIIEILLIGLKEKDTIVRWSAAKGVGRITGRLPKELADDIVGAVLDLFSFQETDSAWHGGCLALAELGRRGLLLPQRLSEVVPVVLKALLYDERRGAISVGSNVRDAACYVCWSFARAYDPVEIKPYIEEIARGLLIATLFDRDINCRRAASAAFQENVGRQGTLPHGIDILTKADYYEVGKRKNTYLTIRWVGHYN</sequence>
<comment type="caution">
    <text evidence="2">The sequence shown here is derived from an EMBL/GenBank/DDBJ whole genome shotgun (WGS) entry which is preliminary data.</text>
</comment>
<dbReference type="InterPro" id="IPR058033">
    <property type="entry name" value="ARM_TBCD_2nd"/>
</dbReference>
<name>A0A7D9E3B5_PARCT</name>
<reference evidence="2" key="1">
    <citation type="submission" date="2020-04" db="EMBL/GenBank/DDBJ databases">
        <authorList>
            <person name="Alioto T."/>
            <person name="Alioto T."/>
            <person name="Gomez Garrido J."/>
        </authorList>
    </citation>
    <scope>NUCLEOTIDE SEQUENCE</scope>
    <source>
        <strain evidence="2">A484AB</strain>
    </source>
</reference>
<dbReference type="Pfam" id="PF23579">
    <property type="entry name" value="ARM_TBCD"/>
    <property type="match status" value="1"/>
</dbReference>